<dbReference type="PANTHER" id="PTHR46969">
    <property type="entry name" value="BIFUNCTIONAL PROTEIN HLDE"/>
    <property type="match status" value="1"/>
</dbReference>
<reference evidence="2 3" key="1">
    <citation type="submission" date="2023-07" db="EMBL/GenBank/DDBJ databases">
        <title>Genomic Encyclopedia of Type Strains, Phase IV (KMG-IV): sequencing the most valuable type-strain genomes for metagenomic binning, comparative biology and taxonomic classification.</title>
        <authorList>
            <person name="Goeker M."/>
        </authorList>
    </citation>
    <scope>NUCLEOTIDE SEQUENCE [LARGE SCALE GENOMIC DNA]</scope>
    <source>
        <strain evidence="2 3">DSM 27594</strain>
    </source>
</reference>
<keyword evidence="2" id="KW-0418">Kinase</keyword>
<keyword evidence="3" id="KW-1185">Reference proteome</keyword>
<dbReference type="Gene3D" id="3.40.1190.20">
    <property type="match status" value="1"/>
</dbReference>
<keyword evidence="2" id="KW-0808">Transferase</keyword>
<evidence type="ECO:0000313" key="2">
    <source>
        <dbReference type="EMBL" id="MDQ0200294.1"/>
    </source>
</evidence>
<dbReference type="SUPFAM" id="SSF53613">
    <property type="entry name" value="Ribokinase-like"/>
    <property type="match status" value="1"/>
</dbReference>
<protein>
    <submittedName>
        <fullName evidence="2">RfaE bifunctional protein kinase chain/domain</fullName>
    </submittedName>
</protein>
<dbReference type="Proteomes" id="UP001224122">
    <property type="component" value="Unassembled WGS sequence"/>
</dbReference>
<dbReference type="InterPro" id="IPR029056">
    <property type="entry name" value="Ribokinase-like"/>
</dbReference>
<dbReference type="GO" id="GO:0016301">
    <property type="term" value="F:kinase activity"/>
    <property type="evidence" value="ECO:0007669"/>
    <property type="project" value="UniProtKB-KW"/>
</dbReference>
<dbReference type="PANTHER" id="PTHR46969:SF1">
    <property type="entry name" value="BIFUNCTIONAL PROTEIN HLDE"/>
    <property type="match status" value="1"/>
</dbReference>
<comment type="caution">
    <text evidence="2">The sequence shown here is derived from an EMBL/GenBank/DDBJ whole genome shotgun (WGS) entry which is preliminary data.</text>
</comment>
<dbReference type="RefSeq" id="WP_307409968.1">
    <property type="nucleotide sequence ID" value="NZ_JAUSTW010000005.1"/>
</dbReference>
<sequence>MIDIKTGQVLAYEKIEQMFLQVSKLRIGVIGDGCLDVYWKANMNLSELSRETPHYPLPVVEERTSLGAAGNVAANLRDLGVGQVYLCTVIGDDWRGRELLNHLAMKQIDESHIIVYSDWITPAYCKPIRTGISHVEYEDPRIDFENRKSLSFHQEQKLIEQIDKLVTKVDAIIVTDQFKCGVVTPRIREVLIQYAREGLMIAVDSRNRIDHFTEMILKPNELETMKALHYQSKQKEPSMEEYIESARSLAQRQNSQVCMTLGEKGAIWIDKDQVTFVPSQAVLGTFDIVGAGDCFMSSFVSMLAAGFKGADAIAFAHLAASIVVKKIGMTGTANPSEIRERWIRLEKSL</sequence>
<gene>
    <name evidence="2" type="ORF">J2S10_003477</name>
</gene>
<organism evidence="2 3">
    <name type="scientific">Neobacillus ginsengisoli</name>
    <dbReference type="NCBI Taxonomy" id="904295"/>
    <lineage>
        <taxon>Bacteria</taxon>
        <taxon>Bacillati</taxon>
        <taxon>Bacillota</taxon>
        <taxon>Bacilli</taxon>
        <taxon>Bacillales</taxon>
        <taxon>Bacillaceae</taxon>
        <taxon>Neobacillus</taxon>
    </lineage>
</organism>
<name>A0ABT9XZG2_9BACI</name>
<evidence type="ECO:0000313" key="3">
    <source>
        <dbReference type="Proteomes" id="UP001224122"/>
    </source>
</evidence>
<proteinExistence type="predicted"/>
<dbReference type="Pfam" id="PF00294">
    <property type="entry name" value="PfkB"/>
    <property type="match status" value="1"/>
</dbReference>
<evidence type="ECO:0000259" key="1">
    <source>
        <dbReference type="Pfam" id="PF00294"/>
    </source>
</evidence>
<dbReference type="EMBL" id="JAUSTW010000005">
    <property type="protein sequence ID" value="MDQ0200294.1"/>
    <property type="molecule type" value="Genomic_DNA"/>
</dbReference>
<dbReference type="InterPro" id="IPR011611">
    <property type="entry name" value="PfkB_dom"/>
</dbReference>
<feature type="domain" description="Carbohydrate kinase PfkB" evidence="1">
    <location>
        <begin position="37"/>
        <end position="331"/>
    </location>
</feature>
<accession>A0ABT9XZG2</accession>